<keyword evidence="1" id="KW-0812">Transmembrane</keyword>
<dbReference type="Proteomes" id="UP000646946">
    <property type="component" value="Unassembled WGS sequence"/>
</dbReference>
<keyword evidence="1" id="KW-0472">Membrane</keyword>
<gene>
    <name evidence="2" type="ORF">H1016_04210</name>
</gene>
<proteinExistence type="predicted"/>
<feature type="transmembrane region" description="Helical" evidence="1">
    <location>
        <begin position="39"/>
        <end position="60"/>
    </location>
</feature>
<name>A0A832V272_9ARCH</name>
<protein>
    <submittedName>
        <fullName evidence="2">Uncharacterized protein</fullName>
    </submittedName>
</protein>
<dbReference type="AlphaFoldDB" id="A0A832V272"/>
<evidence type="ECO:0000256" key="1">
    <source>
        <dbReference type="SAM" id="Phobius"/>
    </source>
</evidence>
<evidence type="ECO:0000313" key="3">
    <source>
        <dbReference type="Proteomes" id="UP000646946"/>
    </source>
</evidence>
<accession>A0A832V272</accession>
<comment type="caution">
    <text evidence="2">The sequence shown here is derived from an EMBL/GenBank/DDBJ whole genome shotgun (WGS) entry which is preliminary data.</text>
</comment>
<feature type="transmembrane region" description="Helical" evidence="1">
    <location>
        <begin position="12"/>
        <end position="33"/>
    </location>
</feature>
<reference evidence="2 3" key="1">
    <citation type="journal article" name="Nat. Commun.">
        <title>Undinarchaeota illuminate DPANN phylogeny and the impact of gene transfer on archaeal evolution.</title>
        <authorList>
            <person name="Dombrowski N."/>
            <person name="Williams T.A."/>
            <person name="Sun J."/>
            <person name="Woodcroft B.J."/>
            <person name="Lee J.H."/>
            <person name="Minh B.Q."/>
            <person name="Rinke C."/>
            <person name="Spang A."/>
        </authorList>
    </citation>
    <scope>NUCLEOTIDE SEQUENCE [LARGE SCALE GENOMIC DNA]</scope>
    <source>
        <strain evidence="2">MAG_bin1129</strain>
    </source>
</reference>
<keyword evidence="3" id="KW-1185">Reference proteome</keyword>
<sequence length="92" mass="10698">MPIFLDPQGILLFDIPLFLFLFGLLFLIVRLVFRQYDPILGTGIAAFAGGAAFIIVRSQFEIQRWLWFNQSIFWGLVVLVFIGIVVYWMLRV</sequence>
<feature type="transmembrane region" description="Helical" evidence="1">
    <location>
        <begin position="72"/>
        <end position="90"/>
    </location>
</feature>
<evidence type="ECO:0000313" key="2">
    <source>
        <dbReference type="EMBL" id="HIK00718.1"/>
    </source>
</evidence>
<keyword evidence="1" id="KW-1133">Transmembrane helix</keyword>
<dbReference type="EMBL" id="DVAB01000035">
    <property type="protein sequence ID" value="HIK00718.1"/>
    <property type="molecule type" value="Genomic_DNA"/>
</dbReference>
<organism evidence="2 3">
    <name type="scientific">Candidatus Naiadarchaeum limnaeum</name>
    <dbReference type="NCBI Taxonomy" id="2756139"/>
    <lineage>
        <taxon>Archaea</taxon>
        <taxon>Candidatus Undinarchaeota</taxon>
        <taxon>Candidatus Undinarchaeia</taxon>
        <taxon>Candidatus Naiadarchaeales</taxon>
        <taxon>Candidatus Naiadarchaeaceae</taxon>
        <taxon>Candidatus Naiadarchaeum</taxon>
    </lineage>
</organism>